<evidence type="ECO:0000313" key="2">
    <source>
        <dbReference type="Proteomes" id="UP001285521"/>
    </source>
</evidence>
<comment type="caution">
    <text evidence="1">The sequence shown here is derived from an EMBL/GenBank/DDBJ whole genome shotgun (WGS) entry which is preliminary data.</text>
</comment>
<dbReference type="RefSeq" id="WP_319965077.1">
    <property type="nucleotide sequence ID" value="NZ_JAXAVW010000005.1"/>
</dbReference>
<dbReference type="NCBIfam" id="NF038083">
    <property type="entry name" value="CU044_5270_fam"/>
    <property type="match status" value="1"/>
</dbReference>
<organism evidence="1 2">
    <name type="scientific">Lentzea miocenica</name>
    <dbReference type="NCBI Taxonomy" id="3095431"/>
    <lineage>
        <taxon>Bacteria</taxon>
        <taxon>Bacillati</taxon>
        <taxon>Actinomycetota</taxon>
        <taxon>Actinomycetes</taxon>
        <taxon>Pseudonocardiales</taxon>
        <taxon>Pseudonocardiaceae</taxon>
        <taxon>Lentzea</taxon>
    </lineage>
</organism>
<gene>
    <name evidence="1" type="ORF">SK803_07610</name>
</gene>
<reference evidence="1 2" key="2">
    <citation type="submission" date="2023-11" db="EMBL/GenBank/DDBJ databases">
        <authorList>
            <person name="Lara A.C."/>
            <person name="Chronakova A."/>
        </authorList>
    </citation>
    <scope>NUCLEOTIDE SEQUENCE [LARGE SCALE GENOMIC DNA]</scope>
    <source>
        <strain evidence="1 2">BCCO 10_0856</strain>
    </source>
</reference>
<name>A0ABU4SW26_9PSEU</name>
<dbReference type="InterPro" id="IPR047789">
    <property type="entry name" value="CU044_5270-like"/>
</dbReference>
<reference evidence="1 2" key="1">
    <citation type="submission" date="2023-11" db="EMBL/GenBank/DDBJ databases">
        <title>Lentzea sokolovensis, sp. nov., Lentzea kristufkii, sp. nov., and Lentzea miocenensis, sp. nov., rare actinobacteria from Sokolov Coal Basin, Miocene lacustrine sediment, Czech Republic.</title>
        <authorList>
            <person name="Lara A."/>
            <person name="Kotroba L."/>
            <person name="Nouioui I."/>
            <person name="Neumann-Schaal M."/>
            <person name="Mast Y."/>
            <person name="Chronakova A."/>
        </authorList>
    </citation>
    <scope>NUCLEOTIDE SEQUENCE [LARGE SCALE GENOMIC DNA]</scope>
    <source>
        <strain evidence="1 2">BCCO 10_0856</strain>
    </source>
</reference>
<dbReference type="Proteomes" id="UP001285521">
    <property type="component" value="Unassembled WGS sequence"/>
</dbReference>
<dbReference type="EMBL" id="JAXAVW010000005">
    <property type="protein sequence ID" value="MDX8030073.1"/>
    <property type="molecule type" value="Genomic_DNA"/>
</dbReference>
<proteinExistence type="predicted"/>
<accession>A0ABU4SW26</accession>
<protein>
    <submittedName>
        <fullName evidence="1">CU044_5270 family protein</fullName>
    </submittedName>
</protein>
<evidence type="ECO:0000313" key="1">
    <source>
        <dbReference type="EMBL" id="MDX8030073.1"/>
    </source>
</evidence>
<sequence>MSEPTKPETLDRVLDAALSRAGDEPVQFDVAAGKVALAAALKTRAEVAEPIAVGAEHRPRRRTRWLAAAAAVTVLAGAGLAASTVDLTGVGSNPASAAEELIKAADLASRVVDRPVGPGQYRYVRSHYTGITGEWGSDKAWTTDSATEEWIPADRRDEWMLRNRIYSVKWVDGHEGEGDPEAGTAFKDGEEFRAKCGMYSYFAEGYPDRCTVGSFHNPTPEFIASLPKDPAALLAKLREEGHAEDAGAFMSALEALRSGQFPAEVRANIFRALAQLPGLVVTDKRANLDGKEGVALGKRYYDDFTEIIIDPDNGDFIGTREVIAEDQSGDKGTLEKGTVRSSSAVTSVIVNSIGARP</sequence>
<keyword evidence="2" id="KW-1185">Reference proteome</keyword>